<dbReference type="Pfam" id="PF11751">
    <property type="entry name" value="PorP_SprF"/>
    <property type="match status" value="1"/>
</dbReference>
<protein>
    <submittedName>
        <fullName evidence="2">PorP/SprF family type IX secretion system membrane protein</fullName>
    </submittedName>
</protein>
<dbReference type="EMBL" id="JAVRHR010000002">
    <property type="protein sequence ID" value="MDT0607295.1"/>
    <property type="molecule type" value="Genomic_DNA"/>
</dbReference>
<sequence>MHKLLKIFIIYLFTFHVLGQERNLPGDLRQHNLNQFNSSLFNPTFSFDRNMPRSITLWSRWQWQTIDADPTTIFLNYTQKLDAQSSAGIGFFQHNTGVLINTGAILNYGYAIPLGEESNLIFGTNISFYNQKLADDRLIDDSQIDLVELSTENSFIAEFAPGLRIQANGFSMAITIENALDYNFSDNEREAASRIFSASISNDFPVFLFDGVSYLRPMAYVRAIPNEDTQYGLTALFSNPKFWVQGGYNSFYGVSGGAGATLFEKFSIGALMEFGLDNAISDEDPTFEIVASYYFGKQSFAAKEKKEKKSAEERMDDVEERRWLAEEERERQRLEREQQLATERQDSINKVREAELAAVREQNRLDSIARVLREQEVEVQPNEKYEEVVTSDGLEPGFYLIANVFGTQKYYESFMNTLRTKGIEPKSFFRSLNGYNYVYLGRYNTIGEARAARDSNFNGKYSDALWIFRVRGK</sequence>
<dbReference type="Proteomes" id="UP001255246">
    <property type="component" value="Unassembled WGS sequence"/>
</dbReference>
<reference evidence="2 3" key="1">
    <citation type="submission" date="2023-09" db="EMBL/GenBank/DDBJ databases">
        <authorList>
            <person name="Rey-Velasco X."/>
        </authorList>
    </citation>
    <scope>NUCLEOTIDE SEQUENCE [LARGE SCALE GENOMIC DNA]</scope>
    <source>
        <strain evidence="2 3">F388</strain>
    </source>
</reference>
<name>A0ABU3ABU4_9FLAO</name>
<dbReference type="NCBIfam" id="TIGR03519">
    <property type="entry name" value="T9SS_PorP_fam"/>
    <property type="match status" value="1"/>
</dbReference>
<keyword evidence="1" id="KW-0175">Coiled coil</keyword>
<proteinExistence type="predicted"/>
<keyword evidence="3" id="KW-1185">Reference proteome</keyword>
<evidence type="ECO:0000313" key="2">
    <source>
        <dbReference type="EMBL" id="MDT0607295.1"/>
    </source>
</evidence>
<evidence type="ECO:0000313" key="3">
    <source>
        <dbReference type="Proteomes" id="UP001255246"/>
    </source>
</evidence>
<feature type="coiled-coil region" evidence="1">
    <location>
        <begin position="301"/>
        <end position="344"/>
    </location>
</feature>
<gene>
    <name evidence="2" type="ORF">RM706_09650</name>
</gene>
<dbReference type="RefSeq" id="WP_311350854.1">
    <property type="nucleotide sequence ID" value="NZ_JAVRHR010000002.1"/>
</dbReference>
<evidence type="ECO:0000256" key="1">
    <source>
        <dbReference type="SAM" id="Coils"/>
    </source>
</evidence>
<organism evidence="2 3">
    <name type="scientific">Croceitalea rosinachiae</name>
    <dbReference type="NCBI Taxonomy" id="3075596"/>
    <lineage>
        <taxon>Bacteria</taxon>
        <taxon>Pseudomonadati</taxon>
        <taxon>Bacteroidota</taxon>
        <taxon>Flavobacteriia</taxon>
        <taxon>Flavobacteriales</taxon>
        <taxon>Flavobacteriaceae</taxon>
        <taxon>Croceitalea</taxon>
    </lineage>
</organism>
<dbReference type="InterPro" id="IPR019861">
    <property type="entry name" value="PorP/SprF_Bacteroidetes"/>
</dbReference>
<accession>A0ABU3ABU4</accession>
<comment type="caution">
    <text evidence="2">The sequence shown here is derived from an EMBL/GenBank/DDBJ whole genome shotgun (WGS) entry which is preliminary data.</text>
</comment>